<name>A0A2B7XJR9_9EURO</name>
<comment type="caution">
    <text evidence="3">The sequence shown here is derived from an EMBL/GenBank/DDBJ whole genome shotgun (WGS) entry which is preliminary data.</text>
</comment>
<organism evidence="3 4">
    <name type="scientific">Helicocarpus griseus UAMH5409</name>
    <dbReference type="NCBI Taxonomy" id="1447875"/>
    <lineage>
        <taxon>Eukaryota</taxon>
        <taxon>Fungi</taxon>
        <taxon>Dikarya</taxon>
        <taxon>Ascomycota</taxon>
        <taxon>Pezizomycotina</taxon>
        <taxon>Eurotiomycetes</taxon>
        <taxon>Eurotiomycetidae</taxon>
        <taxon>Onygenales</taxon>
        <taxon>Ajellomycetaceae</taxon>
        <taxon>Helicocarpus</taxon>
    </lineage>
</organism>
<dbReference type="EMBL" id="PDNB01000096">
    <property type="protein sequence ID" value="PGH09021.1"/>
    <property type="molecule type" value="Genomic_DNA"/>
</dbReference>
<evidence type="ECO:0000313" key="4">
    <source>
        <dbReference type="Proteomes" id="UP000223968"/>
    </source>
</evidence>
<evidence type="ECO:0000313" key="3">
    <source>
        <dbReference type="EMBL" id="PGH09021.1"/>
    </source>
</evidence>
<evidence type="ECO:0000256" key="1">
    <source>
        <dbReference type="SAM" id="MobiDB-lite"/>
    </source>
</evidence>
<dbReference type="Proteomes" id="UP000223968">
    <property type="component" value="Unassembled WGS sequence"/>
</dbReference>
<dbReference type="Gene3D" id="2.60.120.590">
    <property type="entry name" value="Alpha-ketoglutarate-dependent dioxygenase AlkB-like"/>
    <property type="match status" value="1"/>
</dbReference>
<feature type="region of interest" description="Disordered" evidence="1">
    <location>
        <begin position="609"/>
        <end position="632"/>
    </location>
</feature>
<feature type="domain" description="Alpha-ketoglutarate-dependent dioxygenase AlkB-like" evidence="2">
    <location>
        <begin position="443"/>
        <end position="668"/>
    </location>
</feature>
<dbReference type="InterPro" id="IPR037151">
    <property type="entry name" value="AlkB-like_sf"/>
</dbReference>
<gene>
    <name evidence="3" type="ORF">AJ79_05816</name>
</gene>
<dbReference type="GO" id="GO:0051747">
    <property type="term" value="F:cytosine C-5 DNA demethylase activity"/>
    <property type="evidence" value="ECO:0007669"/>
    <property type="project" value="TreeGrafter"/>
</dbReference>
<dbReference type="InterPro" id="IPR032852">
    <property type="entry name" value="ALKBH2"/>
</dbReference>
<dbReference type="PANTHER" id="PTHR31573">
    <property type="entry name" value="ALPHA-KETOGLUTARATE-DEPENDENT DIOXYGENASE ALKB HOMOLOG 2"/>
    <property type="match status" value="1"/>
</dbReference>
<dbReference type="GO" id="GO:0006307">
    <property type="term" value="P:DNA alkylation repair"/>
    <property type="evidence" value="ECO:0007669"/>
    <property type="project" value="TreeGrafter"/>
</dbReference>
<evidence type="ECO:0000259" key="2">
    <source>
        <dbReference type="Pfam" id="PF13532"/>
    </source>
</evidence>
<accession>A0A2B7XJR9</accession>
<dbReference type="STRING" id="1447875.A0A2B7XJR9"/>
<sequence>MDLNESPVESLQQSTVSVSRIAKPRQIAKCGNITLLWAGADLDVPVTEPLTTKSVPPLPITGTAMPCGTPPAWASNRPELCDALPWFRSLQGGCYFLDGYCWGFLIDADSGSQAYMDDEVIITRIGGGCEKNKNGELVQTKAHTASGTVFDALTNSMRHEVPVGMIIGNKNTICATKVPHRYNVMDFFRITDIWFEKVDKLPTARIRFEKLNLDRKSWWAAEDSGDHIPIDQRTSISPIEHPACNSCLCTSPQVYEVGWMCLQPSCHQFWTLNGILPPQPLAYHPQFLRMRTRQKQPVRAPCSLVPDLLSTFSRDDTDLASARVTWKGIVCPQCKRCLSRKYWVGWICETDGCTFQYRFPMNRVSLRSVVPELEMGCAGHRLPRKSKDIKMAPVTQYMKNYRKDTFVIPGVGLVTHFAANNTVNCRPGGPNDLFNQLQQEDFGLRRYPLQQSVVAGTLTSHFAVNYGMPYKYVVSVDSRPFNTAPSVILSALGRLTWATQQTVREEEFQRPNELLTLGYFEDMSIGYHDDGESSLGPTIATLSLGGKATMSIRMKAKYFHGRSRADKLVADDPVLPGCLMYEQRSELQRKLKDGEISLAEYEESHQKLFQRRPKRRLGEEHPIGNDGVSSKREAPPFCVMQLNHGDLVVMHGPNLQKYFEHSVVPDGKLRFAMTARYVMPDQVDPSEHWKGDFAPNPAYEYDGDE</sequence>
<feature type="compositionally biased region" description="Basic and acidic residues" evidence="1">
    <location>
        <begin position="616"/>
        <end position="632"/>
    </location>
</feature>
<dbReference type="InterPro" id="IPR027450">
    <property type="entry name" value="AlkB-like"/>
</dbReference>
<reference evidence="3 4" key="1">
    <citation type="submission" date="2017-10" db="EMBL/GenBank/DDBJ databases">
        <title>Comparative genomics in systemic dimorphic fungi from Ajellomycetaceae.</title>
        <authorList>
            <person name="Munoz J.F."/>
            <person name="Mcewen J.G."/>
            <person name="Clay O.K."/>
            <person name="Cuomo C.A."/>
        </authorList>
    </citation>
    <scope>NUCLEOTIDE SEQUENCE [LARGE SCALE GENOMIC DNA]</scope>
    <source>
        <strain evidence="3 4">UAMH5409</strain>
    </source>
</reference>
<dbReference type="AlphaFoldDB" id="A0A2B7XJR9"/>
<protein>
    <recommendedName>
        <fullName evidence="2">Alpha-ketoglutarate-dependent dioxygenase AlkB-like domain-containing protein</fullName>
    </recommendedName>
</protein>
<dbReference type="GO" id="GO:0008198">
    <property type="term" value="F:ferrous iron binding"/>
    <property type="evidence" value="ECO:0007669"/>
    <property type="project" value="TreeGrafter"/>
</dbReference>
<dbReference type="PANTHER" id="PTHR31573:SF4">
    <property type="entry name" value="FE2OG DIOXYGENASE DOMAIN-CONTAINING PROTEIN"/>
    <property type="match status" value="1"/>
</dbReference>
<proteinExistence type="predicted"/>
<dbReference type="SUPFAM" id="SSF51197">
    <property type="entry name" value="Clavaminate synthase-like"/>
    <property type="match status" value="1"/>
</dbReference>
<dbReference type="OrthoDB" id="2163491at2759"/>
<keyword evidence="4" id="KW-1185">Reference proteome</keyword>
<dbReference type="GO" id="GO:0035516">
    <property type="term" value="F:broad specificity oxidative DNA demethylase activity"/>
    <property type="evidence" value="ECO:0007669"/>
    <property type="project" value="TreeGrafter"/>
</dbReference>
<dbReference type="Pfam" id="PF13532">
    <property type="entry name" value="2OG-FeII_Oxy_2"/>
    <property type="match status" value="1"/>
</dbReference>